<sequence>MGVFLSVSTPPLRARRAVPADDRGNLSRREARRLETQEALIEAAMRLLSEKGFEETTVDEIAAAAGISRRTLFRHFPTKADIVTAWTQKMTDILTSHVDEGRPDLCVQDVICAALEAVVPHMAKTRAEALAFVRLIERTPGLRSVSLQKYAQWEESLASVILDHLPLSDDRPLAARVAARSGIAAFRTAVDEWIRVKGRIGLVSILRHVFALQRDCFRS</sequence>
<name>A0ABX0JYF7_9PROT</name>
<gene>
    <name evidence="6" type="ORF">GOB81_04605</name>
</gene>
<evidence type="ECO:0000313" key="6">
    <source>
        <dbReference type="EMBL" id="NHN87912.1"/>
    </source>
</evidence>
<keyword evidence="1" id="KW-0805">Transcription regulation</keyword>
<protein>
    <submittedName>
        <fullName evidence="6">TetR family transcriptional regulator</fullName>
    </submittedName>
</protein>
<organism evidence="6 7">
    <name type="scientific">Acetobacter conturbans</name>
    <dbReference type="NCBI Taxonomy" id="1737472"/>
    <lineage>
        <taxon>Bacteria</taxon>
        <taxon>Pseudomonadati</taxon>
        <taxon>Pseudomonadota</taxon>
        <taxon>Alphaproteobacteria</taxon>
        <taxon>Acetobacterales</taxon>
        <taxon>Acetobacteraceae</taxon>
        <taxon>Acetobacter</taxon>
    </lineage>
</organism>
<dbReference type="Proteomes" id="UP000631653">
    <property type="component" value="Unassembled WGS sequence"/>
</dbReference>
<feature type="DNA-binding region" description="H-T-H motif" evidence="4">
    <location>
        <begin position="57"/>
        <end position="76"/>
    </location>
</feature>
<dbReference type="PROSITE" id="PS50977">
    <property type="entry name" value="HTH_TETR_2"/>
    <property type="match status" value="1"/>
</dbReference>
<evidence type="ECO:0000256" key="2">
    <source>
        <dbReference type="ARBA" id="ARBA00023125"/>
    </source>
</evidence>
<keyword evidence="7" id="KW-1185">Reference proteome</keyword>
<evidence type="ECO:0000256" key="4">
    <source>
        <dbReference type="PROSITE-ProRule" id="PRU00335"/>
    </source>
</evidence>
<feature type="domain" description="HTH tetR-type" evidence="5">
    <location>
        <begin position="34"/>
        <end position="94"/>
    </location>
</feature>
<dbReference type="Gene3D" id="1.10.357.10">
    <property type="entry name" value="Tetracycline Repressor, domain 2"/>
    <property type="match status" value="1"/>
</dbReference>
<dbReference type="PRINTS" id="PR00455">
    <property type="entry name" value="HTHTETR"/>
</dbReference>
<dbReference type="PANTHER" id="PTHR30055:SF238">
    <property type="entry name" value="MYCOFACTOCIN BIOSYNTHESIS TRANSCRIPTIONAL REGULATOR MFTR-RELATED"/>
    <property type="match status" value="1"/>
</dbReference>
<dbReference type="InterPro" id="IPR023772">
    <property type="entry name" value="DNA-bd_HTH_TetR-type_CS"/>
</dbReference>
<dbReference type="Pfam" id="PF00440">
    <property type="entry name" value="TetR_N"/>
    <property type="match status" value="1"/>
</dbReference>
<keyword evidence="3" id="KW-0804">Transcription</keyword>
<evidence type="ECO:0000256" key="1">
    <source>
        <dbReference type="ARBA" id="ARBA00023015"/>
    </source>
</evidence>
<evidence type="ECO:0000259" key="5">
    <source>
        <dbReference type="PROSITE" id="PS50977"/>
    </source>
</evidence>
<dbReference type="InterPro" id="IPR050109">
    <property type="entry name" value="HTH-type_TetR-like_transc_reg"/>
</dbReference>
<evidence type="ECO:0000313" key="7">
    <source>
        <dbReference type="Proteomes" id="UP000631653"/>
    </source>
</evidence>
<keyword evidence="2 4" id="KW-0238">DNA-binding</keyword>
<proteinExistence type="predicted"/>
<comment type="caution">
    <text evidence="6">The sequence shown here is derived from an EMBL/GenBank/DDBJ whole genome shotgun (WGS) entry which is preliminary data.</text>
</comment>
<reference evidence="6 7" key="1">
    <citation type="journal article" date="2020" name="Int. J. Syst. Evol. Microbiol.">
        <title>Novel acetic acid bacteria from cider fermentations: Acetobacter conturbans sp. nov. and Acetobacter fallax sp. nov.</title>
        <authorList>
            <person name="Sombolestani A.S."/>
            <person name="Cleenwerck I."/>
            <person name="Cnockaert M."/>
            <person name="Borremans W."/>
            <person name="Wieme A.D."/>
            <person name="De Vuyst L."/>
            <person name="Vandamme P."/>
        </authorList>
    </citation>
    <scope>NUCLEOTIDE SEQUENCE [LARGE SCALE GENOMIC DNA]</scope>
    <source>
        <strain evidence="6 7">LMG 1627</strain>
    </source>
</reference>
<dbReference type="PANTHER" id="PTHR30055">
    <property type="entry name" value="HTH-TYPE TRANSCRIPTIONAL REGULATOR RUTR"/>
    <property type="match status" value="1"/>
</dbReference>
<dbReference type="InterPro" id="IPR041347">
    <property type="entry name" value="MftR_C"/>
</dbReference>
<dbReference type="Gene3D" id="1.10.10.60">
    <property type="entry name" value="Homeodomain-like"/>
    <property type="match status" value="1"/>
</dbReference>
<dbReference type="InterPro" id="IPR001647">
    <property type="entry name" value="HTH_TetR"/>
</dbReference>
<accession>A0ABX0JYF7</accession>
<dbReference type="SUPFAM" id="SSF46689">
    <property type="entry name" value="Homeodomain-like"/>
    <property type="match status" value="1"/>
</dbReference>
<dbReference type="InterPro" id="IPR009057">
    <property type="entry name" value="Homeodomain-like_sf"/>
</dbReference>
<dbReference type="Pfam" id="PF17754">
    <property type="entry name" value="TetR_C_14"/>
    <property type="match status" value="1"/>
</dbReference>
<evidence type="ECO:0000256" key="3">
    <source>
        <dbReference type="ARBA" id="ARBA00023163"/>
    </source>
</evidence>
<dbReference type="EMBL" id="WOSY01000003">
    <property type="protein sequence ID" value="NHN87912.1"/>
    <property type="molecule type" value="Genomic_DNA"/>
</dbReference>
<dbReference type="PROSITE" id="PS01081">
    <property type="entry name" value="HTH_TETR_1"/>
    <property type="match status" value="1"/>
</dbReference>